<evidence type="ECO:0000313" key="14">
    <source>
        <dbReference type="EMBL" id="KXU35449.1"/>
    </source>
</evidence>
<feature type="domain" description="1-deoxy-D-xylulose 5-phosphate reductoisomerase C-terminal" evidence="12">
    <location>
        <begin position="143"/>
        <end position="261"/>
    </location>
</feature>
<dbReference type="InterPro" id="IPR013644">
    <property type="entry name" value="DXP_reductoisomerase_C"/>
</dbReference>
<dbReference type="InterPro" id="IPR026877">
    <property type="entry name" value="DXPR_C"/>
</dbReference>
<feature type="binding site" evidence="9">
    <location>
        <position position="149"/>
    </location>
    <ligand>
        <name>Mn(2+)</name>
        <dbReference type="ChEBI" id="CHEBI:29035"/>
    </ligand>
</feature>
<feature type="binding site" evidence="9">
    <location>
        <position position="250"/>
    </location>
    <ligand>
        <name>1-deoxy-D-xylulose 5-phosphate</name>
        <dbReference type="ChEBI" id="CHEBI:57792"/>
    </ligand>
</feature>
<feature type="binding site" evidence="9">
    <location>
        <position position="8"/>
    </location>
    <ligand>
        <name>NADPH</name>
        <dbReference type="ChEBI" id="CHEBI:57783"/>
    </ligand>
</feature>
<feature type="binding site" evidence="9">
    <location>
        <position position="7"/>
    </location>
    <ligand>
        <name>NADPH</name>
        <dbReference type="ChEBI" id="CHEBI:57783"/>
    </ligand>
</feature>
<name>A0A139SLL5_9BACT</name>
<feature type="binding site" evidence="9">
    <location>
        <position position="33"/>
    </location>
    <ligand>
        <name>NADPH</name>
        <dbReference type="ChEBI" id="CHEBI:57783"/>
    </ligand>
</feature>
<keyword evidence="9" id="KW-0460">Magnesium</keyword>
<dbReference type="Proteomes" id="UP000070058">
    <property type="component" value="Unassembled WGS sequence"/>
</dbReference>
<dbReference type="Pfam" id="PF13288">
    <property type="entry name" value="DXPR_C"/>
    <property type="match status" value="1"/>
</dbReference>
<dbReference type="UniPathway" id="UPA00056">
    <property type="reaction ID" value="UER00092"/>
</dbReference>
<dbReference type="SUPFAM" id="SSF69055">
    <property type="entry name" value="1-deoxy-D-xylulose-5-phosphate reductoisomerase, C-terminal domain"/>
    <property type="match status" value="1"/>
</dbReference>
<evidence type="ECO:0000256" key="1">
    <source>
        <dbReference type="ARBA" id="ARBA00005094"/>
    </source>
</evidence>
<keyword evidence="15" id="KW-1185">Reference proteome</keyword>
<dbReference type="InterPro" id="IPR013512">
    <property type="entry name" value="DXP_reductoisomerase_N"/>
</dbReference>
<feature type="binding site" evidence="9">
    <location>
        <position position="208"/>
    </location>
    <ligand>
        <name>1-deoxy-D-xylulose 5-phosphate</name>
        <dbReference type="ChEBI" id="CHEBI:57792"/>
    </ligand>
</feature>
<evidence type="ECO:0000256" key="3">
    <source>
        <dbReference type="ARBA" id="ARBA00022723"/>
    </source>
</evidence>
<feature type="binding site" evidence="9">
    <location>
        <position position="34"/>
    </location>
    <ligand>
        <name>NADPH</name>
        <dbReference type="ChEBI" id="CHEBI:57783"/>
    </ligand>
</feature>
<accession>A0A139SLL5</accession>
<feature type="binding site" evidence="9">
    <location>
        <position position="253"/>
    </location>
    <ligand>
        <name>Mn(2+)</name>
        <dbReference type="ChEBI" id="CHEBI:29035"/>
    </ligand>
</feature>
<feature type="region of interest" description="Disordered" evidence="10">
    <location>
        <begin position="165"/>
        <end position="192"/>
    </location>
</feature>
<dbReference type="GO" id="GO:0030145">
    <property type="term" value="F:manganese ion binding"/>
    <property type="evidence" value="ECO:0007669"/>
    <property type="project" value="TreeGrafter"/>
</dbReference>
<dbReference type="EC" id="1.1.1.267" evidence="9"/>
<feature type="binding site" evidence="9">
    <location>
        <position position="231"/>
    </location>
    <ligand>
        <name>1-deoxy-D-xylulose 5-phosphate</name>
        <dbReference type="ChEBI" id="CHEBI:57792"/>
    </ligand>
</feature>
<feature type="binding site" evidence="9">
    <location>
        <position position="253"/>
    </location>
    <ligand>
        <name>1-deoxy-D-xylulose 5-phosphate</name>
        <dbReference type="ChEBI" id="CHEBI:57792"/>
    </ligand>
</feature>
<dbReference type="GO" id="GO:0016853">
    <property type="term" value="F:isomerase activity"/>
    <property type="evidence" value="ECO:0007669"/>
    <property type="project" value="UniProtKB-KW"/>
</dbReference>
<dbReference type="SUPFAM" id="SSF51735">
    <property type="entry name" value="NAD(P)-binding Rossmann-fold domains"/>
    <property type="match status" value="1"/>
</dbReference>
<dbReference type="InterPro" id="IPR036169">
    <property type="entry name" value="DXPR_C_sf"/>
</dbReference>
<keyword evidence="7 9" id="KW-0414">Isoprene biosynthesis</keyword>
<dbReference type="Pfam" id="PF02670">
    <property type="entry name" value="DXP_reductoisom"/>
    <property type="match status" value="1"/>
</dbReference>
<dbReference type="Gene3D" id="1.10.1740.10">
    <property type="match status" value="1"/>
</dbReference>
<comment type="caution">
    <text evidence="9">Lacks conserved residue(s) required for the propagation of feature annotation.</text>
</comment>
<evidence type="ECO:0000259" key="13">
    <source>
        <dbReference type="Pfam" id="PF13288"/>
    </source>
</evidence>
<proteinExistence type="inferred from homology"/>
<feature type="binding site" evidence="9">
    <location>
        <position position="149"/>
    </location>
    <ligand>
        <name>1-deoxy-D-xylulose 5-phosphate</name>
        <dbReference type="ChEBI" id="CHEBI:57792"/>
    </ligand>
</feature>
<feature type="domain" description="DXP reductoisomerase C-terminal" evidence="13">
    <location>
        <begin position="293"/>
        <end position="409"/>
    </location>
</feature>
<protein>
    <recommendedName>
        <fullName evidence="9">1-deoxy-D-xylulose 5-phosphate reductoisomerase</fullName>
        <shortName evidence="9">DXP reductoisomerase</shortName>
        <ecNumber evidence="9">1.1.1.267</ecNumber>
    </recommendedName>
    <alternativeName>
        <fullName evidence="9">1-deoxyxylulose-5-phosphate reductoisomerase</fullName>
    </alternativeName>
    <alternativeName>
        <fullName evidence="9">2-C-methyl-D-erythritol 4-phosphate synthase</fullName>
    </alternativeName>
</protein>
<evidence type="ECO:0000256" key="7">
    <source>
        <dbReference type="ARBA" id="ARBA00023229"/>
    </source>
</evidence>
<dbReference type="PANTHER" id="PTHR30525:SF0">
    <property type="entry name" value="1-DEOXY-D-XYLULOSE 5-PHOSPHATE REDUCTOISOMERASE, CHLOROPLASTIC"/>
    <property type="match status" value="1"/>
</dbReference>
<evidence type="ECO:0000259" key="12">
    <source>
        <dbReference type="Pfam" id="PF08436"/>
    </source>
</evidence>
<feature type="binding site" evidence="9">
    <location>
        <position position="249"/>
    </location>
    <ligand>
        <name>1-deoxy-D-xylulose 5-phosphate</name>
        <dbReference type="ChEBI" id="CHEBI:57792"/>
    </ligand>
</feature>
<feature type="binding site" evidence="9">
    <location>
        <position position="122"/>
    </location>
    <ligand>
        <name>1-deoxy-D-xylulose 5-phosphate</name>
        <dbReference type="ChEBI" id="CHEBI:57792"/>
    </ligand>
</feature>
<keyword evidence="4 9" id="KW-0521">NADP</keyword>
<keyword evidence="3 9" id="KW-0479">Metal-binding</keyword>
<evidence type="ECO:0000259" key="11">
    <source>
        <dbReference type="Pfam" id="PF02670"/>
    </source>
</evidence>
<feature type="binding site" evidence="9">
    <location>
        <position position="147"/>
    </location>
    <ligand>
        <name>Mn(2+)</name>
        <dbReference type="ChEBI" id="CHEBI:29035"/>
    </ligand>
</feature>
<dbReference type="Gene3D" id="3.40.50.720">
    <property type="entry name" value="NAD(P)-binding Rossmann-like Domain"/>
    <property type="match status" value="1"/>
</dbReference>
<dbReference type="SUPFAM" id="SSF55347">
    <property type="entry name" value="Glyceraldehyde-3-phosphate dehydrogenase-like, C-terminal domain"/>
    <property type="match status" value="1"/>
</dbReference>
<comment type="cofactor">
    <cofactor evidence="9">
        <name>Mg(2+)</name>
        <dbReference type="ChEBI" id="CHEBI:18420"/>
    </cofactor>
    <cofactor evidence="9">
        <name>Mn(2+)</name>
        <dbReference type="ChEBI" id="CHEBI:29035"/>
    </cofactor>
</comment>
<feature type="binding site" evidence="9">
    <location>
        <position position="123"/>
    </location>
    <ligand>
        <name>NADPH</name>
        <dbReference type="ChEBI" id="CHEBI:57783"/>
    </ligand>
</feature>
<dbReference type="PANTHER" id="PTHR30525">
    <property type="entry name" value="1-DEOXY-D-XYLULOSE 5-PHOSPHATE REDUCTOISOMERASE"/>
    <property type="match status" value="1"/>
</dbReference>
<feature type="binding site" evidence="9">
    <location>
        <position position="244"/>
    </location>
    <ligand>
        <name>1-deoxy-D-xylulose 5-phosphate</name>
        <dbReference type="ChEBI" id="CHEBI:57792"/>
    </ligand>
</feature>
<comment type="similarity">
    <text evidence="2 9">Belongs to the DXR family.</text>
</comment>
<dbReference type="NCBIfam" id="TIGR00243">
    <property type="entry name" value="Dxr"/>
    <property type="match status" value="1"/>
</dbReference>
<evidence type="ECO:0000256" key="8">
    <source>
        <dbReference type="ARBA" id="ARBA00048543"/>
    </source>
</evidence>
<dbReference type="PIRSF" id="PIRSF006205">
    <property type="entry name" value="Dxp_reductismrs"/>
    <property type="match status" value="1"/>
</dbReference>
<keyword evidence="6 9" id="KW-0464">Manganese</keyword>
<feature type="domain" description="1-deoxy-D-xylulose 5-phosphate reductoisomerase N-terminal" evidence="11">
    <location>
        <begin position="1"/>
        <end position="129"/>
    </location>
</feature>
<dbReference type="STRING" id="1548207.AXK11_06500"/>
<evidence type="ECO:0000256" key="10">
    <source>
        <dbReference type="SAM" id="MobiDB-lite"/>
    </source>
</evidence>
<feature type="binding site" evidence="9">
    <location>
        <position position="148"/>
    </location>
    <ligand>
        <name>1-deoxy-D-xylulose 5-phosphate</name>
        <dbReference type="ChEBI" id="CHEBI:57792"/>
    </ligand>
</feature>
<dbReference type="Pfam" id="PF08436">
    <property type="entry name" value="DXP_redisom_C"/>
    <property type="match status" value="1"/>
</dbReference>
<evidence type="ECO:0000313" key="15">
    <source>
        <dbReference type="Proteomes" id="UP000070058"/>
    </source>
</evidence>
<reference evidence="15" key="1">
    <citation type="submission" date="2016-02" db="EMBL/GenBank/DDBJ databases">
        <authorList>
            <person name="Sanders J.G."/>
            <person name="Lin J.Y."/>
            <person name="Wertz J.T."/>
            <person name="Russell J.A."/>
            <person name="Moreau C.S."/>
            <person name="Powell S."/>
        </authorList>
    </citation>
    <scope>NUCLEOTIDE SEQUENCE [LARGE SCALE GENOMIC DNA]</scope>
    <source>
        <strain evidence="15">CAG34</strain>
    </source>
</reference>
<dbReference type="InterPro" id="IPR036291">
    <property type="entry name" value="NAD(P)-bd_dom_sf"/>
</dbReference>
<organism evidence="14 15">
    <name type="scientific">Cephaloticoccus primus</name>
    <dbReference type="NCBI Taxonomy" id="1548207"/>
    <lineage>
        <taxon>Bacteria</taxon>
        <taxon>Pseudomonadati</taxon>
        <taxon>Verrucomicrobiota</taxon>
        <taxon>Opitutia</taxon>
        <taxon>Opitutales</taxon>
        <taxon>Opitutaceae</taxon>
        <taxon>Cephaloticoccus</taxon>
    </lineage>
</organism>
<dbReference type="EMBL" id="LSZQ01000049">
    <property type="protein sequence ID" value="KXU35449.1"/>
    <property type="molecule type" value="Genomic_DNA"/>
</dbReference>
<keyword evidence="14" id="KW-0413">Isomerase</keyword>
<feature type="binding site" evidence="9">
    <location>
        <position position="9"/>
    </location>
    <ligand>
        <name>NADPH</name>
        <dbReference type="ChEBI" id="CHEBI:57783"/>
    </ligand>
</feature>
<feature type="binding site" evidence="9">
    <location>
        <position position="237"/>
    </location>
    <ligand>
        <name>NADPH</name>
        <dbReference type="ChEBI" id="CHEBI:57783"/>
    </ligand>
</feature>
<dbReference type="GO" id="GO:0070402">
    <property type="term" value="F:NADPH binding"/>
    <property type="evidence" value="ECO:0007669"/>
    <property type="project" value="InterPro"/>
</dbReference>
<evidence type="ECO:0000256" key="5">
    <source>
        <dbReference type="ARBA" id="ARBA00023002"/>
    </source>
</evidence>
<evidence type="ECO:0000256" key="2">
    <source>
        <dbReference type="ARBA" id="ARBA00006825"/>
    </source>
</evidence>
<feature type="binding site" evidence="9">
    <location>
        <position position="10"/>
    </location>
    <ligand>
        <name>NADPH</name>
        <dbReference type="ChEBI" id="CHEBI:57783"/>
    </ligand>
</feature>
<evidence type="ECO:0000256" key="6">
    <source>
        <dbReference type="ARBA" id="ARBA00023211"/>
    </source>
</evidence>
<dbReference type="FunFam" id="3.40.50.720:FF:000045">
    <property type="entry name" value="1-deoxy-D-xylulose 5-phosphate reductoisomerase"/>
    <property type="match status" value="1"/>
</dbReference>
<gene>
    <name evidence="9" type="primary">dxr</name>
    <name evidence="14" type="ORF">AXK11_06500</name>
</gene>
<dbReference type="AlphaFoldDB" id="A0A139SLL5"/>
<dbReference type="GO" id="GO:0030604">
    <property type="term" value="F:1-deoxy-D-xylulose-5-phosphate reductoisomerase activity"/>
    <property type="evidence" value="ECO:0007669"/>
    <property type="project" value="UniProtKB-UniRule"/>
</dbReference>
<evidence type="ECO:0000256" key="9">
    <source>
        <dbReference type="HAMAP-Rule" id="MF_00183"/>
    </source>
</evidence>
<comment type="pathway">
    <text evidence="1 9">Isoprenoid biosynthesis; isopentenyl diphosphate biosynthesis via DXP pathway; isopentenyl diphosphate from 1-deoxy-D-xylulose 5-phosphate: step 1/6.</text>
</comment>
<keyword evidence="5 9" id="KW-0560">Oxidoreductase</keyword>
<dbReference type="GO" id="GO:0051484">
    <property type="term" value="P:isopentenyl diphosphate biosynthetic process, methylerythritol 4-phosphate pathway involved in terpenoid biosynthetic process"/>
    <property type="evidence" value="ECO:0007669"/>
    <property type="project" value="UniProtKB-ARBA"/>
</dbReference>
<evidence type="ECO:0000256" key="4">
    <source>
        <dbReference type="ARBA" id="ARBA00022857"/>
    </source>
</evidence>
<dbReference type="InterPro" id="IPR003821">
    <property type="entry name" value="DXP_reductoisomerase"/>
</dbReference>
<comment type="caution">
    <text evidence="14">The sequence shown here is derived from an EMBL/GenBank/DDBJ whole genome shotgun (WGS) entry which is preliminary data.</text>
</comment>
<comment type="function">
    <text evidence="9">Catalyzes the NADPH-dependent rearrangement and reduction of 1-deoxy-D-xylulose-5-phosphate (DXP) to 2-C-methyl-D-erythritol 4-phosphate (MEP).</text>
</comment>
<comment type="catalytic activity">
    <reaction evidence="8">
        <text>2-C-methyl-D-erythritol 4-phosphate + NADP(+) = 1-deoxy-D-xylulose 5-phosphate + NADPH + H(+)</text>
        <dbReference type="Rhea" id="RHEA:13717"/>
        <dbReference type="ChEBI" id="CHEBI:15378"/>
        <dbReference type="ChEBI" id="CHEBI:57783"/>
        <dbReference type="ChEBI" id="CHEBI:57792"/>
        <dbReference type="ChEBI" id="CHEBI:58262"/>
        <dbReference type="ChEBI" id="CHEBI:58349"/>
        <dbReference type="EC" id="1.1.1.267"/>
    </reaction>
    <physiologicalReaction direction="right-to-left" evidence="8">
        <dbReference type="Rhea" id="RHEA:13719"/>
    </physiologicalReaction>
</comment>
<sequence>MVLLGATGSIGESALRVIAAHSDRLELVGIAAARGWEGLAKIAQGHRSVQHVGLFDEAAYGAARASGRFAAGTRFYAGLGGLCELAQLAEADMVLVAIVGTTALEPTLAAIAAGKAIALASKEILVLAGKFVMAAARERGVALLPVDSEHNAVFQCLERRTPHAAAPSEVADKQAATATRNASPADITRASTAHCAPPGLKRILLTASGGAFRDLPAEQFARVTPAEALRHPNWAMGAKITIDSATLANKGLELIEAQWLFGLAPEQCQAVLHPQSIVHCLVEYADGSILAQLCPPSMTFPIQHALLYPERAGGVEPTLGFTQRLVLEFGPIDTARFPMLRLAHEVMHAGGTAPAIYNAANEIAVAAFLDGRLPFLAIPEVVDKTLQRLPHAEPLTLAEVLDADARARQLATELLTPFTRL</sequence>
<dbReference type="HAMAP" id="MF_00183">
    <property type="entry name" value="DXP_reductoisom"/>
    <property type="match status" value="1"/>
</dbReference>